<evidence type="ECO:0000259" key="4">
    <source>
        <dbReference type="PROSITE" id="PS50011"/>
    </source>
</evidence>
<dbReference type="VEuPathDB" id="HostDB:GeneID_118674387"/>
<dbReference type="InterPro" id="IPR020635">
    <property type="entry name" value="Tyr_kinase_cat_dom"/>
</dbReference>
<evidence type="ECO:0000313" key="5">
    <source>
        <dbReference type="EMBL" id="KAF6325020.1"/>
    </source>
</evidence>
<dbReference type="PANTHER" id="PTHR44329">
    <property type="entry name" value="SERINE/THREONINE-PROTEIN KINASE TNNI3K-RELATED"/>
    <property type="match status" value="1"/>
</dbReference>
<evidence type="ECO:0000256" key="1">
    <source>
        <dbReference type="ARBA" id="ARBA00022679"/>
    </source>
</evidence>
<dbReference type="SUPFAM" id="SSF56112">
    <property type="entry name" value="Protein kinase-like (PK-like)"/>
    <property type="match status" value="1"/>
</dbReference>
<feature type="domain" description="Protein kinase" evidence="4">
    <location>
        <begin position="1"/>
        <end position="255"/>
    </location>
</feature>
<dbReference type="AlphaFoldDB" id="A0A7J7VJ39"/>
<evidence type="ECO:0000256" key="3">
    <source>
        <dbReference type="SAM" id="MobiDB-lite"/>
    </source>
</evidence>
<evidence type="ECO:0000256" key="2">
    <source>
        <dbReference type="ARBA" id="ARBA00022777"/>
    </source>
</evidence>
<name>A0A7J7VJ39_MYOMY</name>
<proteinExistence type="predicted"/>
<dbReference type="InterPro" id="IPR008271">
    <property type="entry name" value="Ser/Thr_kinase_AS"/>
</dbReference>
<dbReference type="GO" id="GO:0007017">
    <property type="term" value="P:microtubule-based process"/>
    <property type="evidence" value="ECO:0007669"/>
    <property type="project" value="TreeGrafter"/>
</dbReference>
<organism evidence="5 6">
    <name type="scientific">Myotis myotis</name>
    <name type="common">Greater mouse-eared bat</name>
    <name type="synonym">Vespertilio myotis</name>
    <dbReference type="NCBI Taxonomy" id="51298"/>
    <lineage>
        <taxon>Eukaryota</taxon>
        <taxon>Metazoa</taxon>
        <taxon>Chordata</taxon>
        <taxon>Craniata</taxon>
        <taxon>Vertebrata</taxon>
        <taxon>Euteleostomi</taxon>
        <taxon>Mammalia</taxon>
        <taxon>Eutheria</taxon>
        <taxon>Laurasiatheria</taxon>
        <taxon>Chiroptera</taxon>
        <taxon>Yangochiroptera</taxon>
        <taxon>Vespertilionidae</taxon>
        <taxon>Myotis</taxon>
    </lineage>
</organism>
<sequence>MLAHPNIIALKAVCLEEPNLCLVMEYAAGGPLSRALAGRRVPPHVLVNWAVQIARGMHYLHCEALVPVIHRDLKSNNTLLLAPRAPHAPRPWASSADLGPHPFAAALTRGASCQLDHGLRPCPRHSLRPAGRPGPCSQTQTPSGTLHLPTPSGGGLRTAGRRPKTWVPRPRGCRRQGREWTSCSPRSSCPRGATAYTGTGAGPAADAALASPRDPAPFGGQEHYTAQEAFTLDGGPAPPAYLQPVGPLTYLPHWG</sequence>
<evidence type="ECO:0000313" key="6">
    <source>
        <dbReference type="Proteomes" id="UP000527355"/>
    </source>
</evidence>
<dbReference type="GO" id="GO:0004706">
    <property type="term" value="F:JUN kinase kinase kinase activity"/>
    <property type="evidence" value="ECO:0007669"/>
    <property type="project" value="TreeGrafter"/>
</dbReference>
<dbReference type="GO" id="GO:0043065">
    <property type="term" value="P:positive regulation of apoptotic process"/>
    <property type="evidence" value="ECO:0007669"/>
    <property type="project" value="TreeGrafter"/>
</dbReference>
<dbReference type="PROSITE" id="PS00108">
    <property type="entry name" value="PROTEIN_KINASE_ST"/>
    <property type="match status" value="1"/>
</dbReference>
<dbReference type="GO" id="GO:0005524">
    <property type="term" value="F:ATP binding"/>
    <property type="evidence" value="ECO:0007669"/>
    <property type="project" value="InterPro"/>
</dbReference>
<keyword evidence="6" id="KW-1185">Reference proteome</keyword>
<reference evidence="5 6" key="1">
    <citation type="journal article" date="2020" name="Nature">
        <title>Six reference-quality genomes reveal evolution of bat adaptations.</title>
        <authorList>
            <person name="Jebb D."/>
            <person name="Huang Z."/>
            <person name="Pippel M."/>
            <person name="Hughes G.M."/>
            <person name="Lavrichenko K."/>
            <person name="Devanna P."/>
            <person name="Winkler S."/>
            <person name="Jermiin L.S."/>
            <person name="Skirmuntt E.C."/>
            <person name="Katzourakis A."/>
            <person name="Burkitt-Gray L."/>
            <person name="Ray D.A."/>
            <person name="Sullivan K.A.M."/>
            <person name="Roscito J.G."/>
            <person name="Kirilenko B.M."/>
            <person name="Davalos L.M."/>
            <person name="Corthals A.P."/>
            <person name="Power M.L."/>
            <person name="Jones G."/>
            <person name="Ransome R.D."/>
            <person name="Dechmann D.K.N."/>
            <person name="Locatelli A.G."/>
            <person name="Puechmaille S.J."/>
            <person name="Fedrigo O."/>
            <person name="Jarvis E.D."/>
            <person name="Hiller M."/>
            <person name="Vernes S.C."/>
            <person name="Myers E.W."/>
            <person name="Teeling E.C."/>
        </authorList>
    </citation>
    <scope>NUCLEOTIDE SEQUENCE [LARGE SCALE GENOMIC DNA]</scope>
    <source>
        <strain evidence="5">MMyoMyo1</strain>
        <tissue evidence="5">Flight muscle</tissue>
    </source>
</reference>
<dbReference type="PROSITE" id="PS50011">
    <property type="entry name" value="PROTEIN_KINASE_DOM"/>
    <property type="match status" value="1"/>
</dbReference>
<dbReference type="Pfam" id="PF00069">
    <property type="entry name" value="Pkinase"/>
    <property type="match status" value="1"/>
</dbReference>
<keyword evidence="2 5" id="KW-0418">Kinase</keyword>
<dbReference type="GO" id="GO:0004713">
    <property type="term" value="F:protein tyrosine kinase activity"/>
    <property type="evidence" value="ECO:0007669"/>
    <property type="project" value="InterPro"/>
</dbReference>
<dbReference type="Proteomes" id="UP000527355">
    <property type="component" value="Unassembled WGS sequence"/>
</dbReference>
<dbReference type="EMBL" id="JABWUV010000010">
    <property type="protein sequence ID" value="KAF6325020.1"/>
    <property type="molecule type" value="Genomic_DNA"/>
</dbReference>
<dbReference type="InterPro" id="IPR000719">
    <property type="entry name" value="Prot_kinase_dom"/>
</dbReference>
<keyword evidence="1" id="KW-0808">Transferase</keyword>
<gene>
    <name evidence="5" type="ORF">mMyoMyo1_012725</name>
</gene>
<comment type="caution">
    <text evidence="5">The sequence shown here is derived from an EMBL/GenBank/DDBJ whole genome shotgun (WGS) entry which is preliminary data.</text>
</comment>
<dbReference type="GO" id="GO:0005813">
    <property type="term" value="C:centrosome"/>
    <property type="evidence" value="ECO:0007669"/>
    <property type="project" value="TreeGrafter"/>
</dbReference>
<feature type="region of interest" description="Disordered" evidence="3">
    <location>
        <begin position="124"/>
        <end position="189"/>
    </location>
</feature>
<accession>A0A7J7VJ39</accession>
<dbReference type="Gene3D" id="1.10.510.10">
    <property type="entry name" value="Transferase(Phosphotransferase) domain 1"/>
    <property type="match status" value="1"/>
</dbReference>
<dbReference type="InterPro" id="IPR051681">
    <property type="entry name" value="Ser/Thr_Kinases-Pseudokinases"/>
</dbReference>
<dbReference type="InterPro" id="IPR011009">
    <property type="entry name" value="Kinase-like_dom_sf"/>
</dbReference>
<dbReference type="SMART" id="SM00219">
    <property type="entry name" value="TyrKc"/>
    <property type="match status" value="1"/>
</dbReference>
<dbReference type="PANTHER" id="PTHR44329:SF46">
    <property type="entry name" value="MITOGEN-ACTIVATED PROTEIN KINASE KINASE KINASE 11"/>
    <property type="match status" value="1"/>
</dbReference>
<protein>
    <submittedName>
        <fullName evidence="5">Mitogen-activated protein kinase kinase kinase 11</fullName>
    </submittedName>
</protein>